<proteinExistence type="predicted"/>
<sequence>MSPDEEERGGGGGGDRRRSSSNRASSGPRPQIKLKMKAAGGAGGMIGQGPKTKPYMQGYDRELDSEDDETGEGMAFEEQLILRMPEGPDCEKLREMVGRRAIGEDVWFKFKDSRRAVFHVGNQLYSAKLVDLPSIIESHKTLDNRQMFKICDISQMLLVEDPIKEEAEASSGKGFNIEDFIYPHGITPPMTWARKRRFRKRAPKRAIETVEKEVERLLKDDKKAEKVEYEFIDPRQEEFSEDEFAGSETASAAGAPSVADTPMAGPGSDDGTQMGEGEEMDGSQVGEEDEEGSEGGEDDDVDQDLAAELDAALEEEDDGESASGRGAESEAQSRASDQEELWDDEADGENEGDDDDEEDEDEDEDEDDEEKERRVRESQLEAECREIEALVKKKQADVDGTMNMLIKNRHQIALRKLTTERDIKRGQLADIKQARKERKEANAAAAEAEEEELREKEREKAKEKEEAEKAMANVSASAASAKEKASVEGAEKKEPFKLGRPPVPASFAPPSTPANKGMMAPPPKPSLPAPPTPMDLDRDGQAGEEGADDDEDDLWDDGGDEDES</sequence>
<evidence type="ECO:0000313" key="2">
    <source>
        <dbReference type="Proteomes" id="UP000245626"/>
    </source>
</evidence>
<protein>
    <submittedName>
        <fullName evidence="1">Uncharacterized protein</fullName>
    </submittedName>
</protein>
<gene>
    <name evidence="1" type="ORF">IE53DRAFT_308501</name>
</gene>
<name>A0ACD0P8G1_9BASI</name>
<dbReference type="EMBL" id="KZ819687">
    <property type="protein sequence ID" value="PWN54378.1"/>
    <property type="molecule type" value="Genomic_DNA"/>
</dbReference>
<evidence type="ECO:0000313" key="1">
    <source>
        <dbReference type="EMBL" id="PWN54378.1"/>
    </source>
</evidence>
<organism evidence="1 2">
    <name type="scientific">Violaceomyces palustris</name>
    <dbReference type="NCBI Taxonomy" id="1673888"/>
    <lineage>
        <taxon>Eukaryota</taxon>
        <taxon>Fungi</taxon>
        <taxon>Dikarya</taxon>
        <taxon>Basidiomycota</taxon>
        <taxon>Ustilaginomycotina</taxon>
        <taxon>Ustilaginomycetes</taxon>
        <taxon>Violaceomycetales</taxon>
        <taxon>Violaceomycetaceae</taxon>
        <taxon>Violaceomyces</taxon>
    </lineage>
</organism>
<dbReference type="Proteomes" id="UP000245626">
    <property type="component" value="Unassembled WGS sequence"/>
</dbReference>
<accession>A0ACD0P8G1</accession>
<reference evidence="1 2" key="1">
    <citation type="journal article" date="2018" name="Mol. Biol. Evol.">
        <title>Broad Genomic Sampling Reveals a Smut Pathogenic Ancestry of the Fungal Clade Ustilaginomycotina.</title>
        <authorList>
            <person name="Kijpornyongpan T."/>
            <person name="Mondo S.J."/>
            <person name="Barry K."/>
            <person name="Sandor L."/>
            <person name="Lee J."/>
            <person name="Lipzen A."/>
            <person name="Pangilinan J."/>
            <person name="LaButti K."/>
            <person name="Hainaut M."/>
            <person name="Henrissat B."/>
            <person name="Grigoriev I.V."/>
            <person name="Spatafora J.W."/>
            <person name="Aime M.C."/>
        </authorList>
    </citation>
    <scope>NUCLEOTIDE SEQUENCE [LARGE SCALE GENOMIC DNA]</scope>
    <source>
        <strain evidence="1 2">SA 807</strain>
    </source>
</reference>
<keyword evidence="2" id="KW-1185">Reference proteome</keyword>